<protein>
    <recommendedName>
        <fullName evidence="8">Probable membrane transporter protein</fullName>
    </recommendedName>
</protein>
<evidence type="ECO:0000313" key="10">
    <source>
        <dbReference type="Proteomes" id="UP000282211"/>
    </source>
</evidence>
<evidence type="ECO:0000256" key="6">
    <source>
        <dbReference type="ARBA" id="ARBA00022989"/>
    </source>
</evidence>
<proteinExistence type="inferred from homology"/>
<feature type="transmembrane region" description="Helical" evidence="8">
    <location>
        <begin position="210"/>
        <end position="228"/>
    </location>
</feature>
<gene>
    <name evidence="9" type="ORF">DES40_1434</name>
</gene>
<keyword evidence="10" id="KW-1185">Reference proteome</keyword>
<dbReference type="GO" id="GO:0005886">
    <property type="term" value="C:plasma membrane"/>
    <property type="evidence" value="ECO:0007669"/>
    <property type="project" value="UniProtKB-SubCell"/>
</dbReference>
<dbReference type="InterPro" id="IPR002781">
    <property type="entry name" value="TM_pro_TauE-like"/>
</dbReference>
<feature type="transmembrane region" description="Helical" evidence="8">
    <location>
        <begin position="6"/>
        <end position="33"/>
    </location>
</feature>
<evidence type="ECO:0000256" key="8">
    <source>
        <dbReference type="RuleBase" id="RU363041"/>
    </source>
</evidence>
<dbReference type="Proteomes" id="UP000282211">
    <property type="component" value="Unassembled WGS sequence"/>
</dbReference>
<keyword evidence="5 8" id="KW-0812">Transmembrane</keyword>
<keyword evidence="4 8" id="KW-1003">Cell membrane</keyword>
<evidence type="ECO:0000313" key="9">
    <source>
        <dbReference type="EMBL" id="RKQ72097.1"/>
    </source>
</evidence>
<comment type="caution">
    <text evidence="9">The sequence shown here is derived from an EMBL/GenBank/DDBJ whole genome shotgun (WGS) entry which is preliminary data.</text>
</comment>
<evidence type="ECO:0000256" key="3">
    <source>
        <dbReference type="ARBA" id="ARBA00022448"/>
    </source>
</evidence>
<feature type="transmembrane region" description="Helical" evidence="8">
    <location>
        <begin position="71"/>
        <end position="91"/>
    </location>
</feature>
<organism evidence="9 10">
    <name type="scientific">Litorimonas taeanensis</name>
    <dbReference type="NCBI Taxonomy" id="568099"/>
    <lineage>
        <taxon>Bacteria</taxon>
        <taxon>Pseudomonadati</taxon>
        <taxon>Pseudomonadota</taxon>
        <taxon>Alphaproteobacteria</taxon>
        <taxon>Maricaulales</taxon>
        <taxon>Robiginitomaculaceae</taxon>
    </lineage>
</organism>
<dbReference type="PANTHER" id="PTHR30269">
    <property type="entry name" value="TRANSMEMBRANE PROTEIN YFCA"/>
    <property type="match status" value="1"/>
</dbReference>
<comment type="similarity">
    <text evidence="2 8">Belongs to the 4-toluene sulfonate uptake permease (TSUP) (TC 2.A.102) family.</text>
</comment>
<evidence type="ECO:0000256" key="2">
    <source>
        <dbReference type="ARBA" id="ARBA00009142"/>
    </source>
</evidence>
<sequence length="257" mass="27589">MIEDPIFWIAAIFAVLITGVSKGGLGGLGLFAVPIMALTISPVQAAGIMLPILIVMDWVSLWSYRKLWDKLTIIRILPAAILGVALGGVFAGGVNDDIVRILVGVIAVSFPIYAAVKPFLKLTPESAPVVYATSGPWFSPMGIMAGIAAGFTSFIAHAGGPPFQAYVMPKNLEKRVYAATAVMFFTVVNLVKLIPYAALGQFDATNLKTSAMLIPLAPIGVWIGIWAVKRVNQTVFYRIIYALIFITGLKLIFDGLF</sequence>
<dbReference type="InterPro" id="IPR052017">
    <property type="entry name" value="TSUP"/>
</dbReference>
<dbReference type="OrthoDB" id="7028171at2"/>
<keyword evidence="3" id="KW-0813">Transport</keyword>
<feature type="transmembrane region" description="Helical" evidence="8">
    <location>
        <begin position="98"/>
        <end position="116"/>
    </location>
</feature>
<dbReference type="Pfam" id="PF01925">
    <property type="entry name" value="TauE"/>
    <property type="match status" value="1"/>
</dbReference>
<evidence type="ECO:0000256" key="5">
    <source>
        <dbReference type="ARBA" id="ARBA00022692"/>
    </source>
</evidence>
<reference evidence="9 10" key="1">
    <citation type="submission" date="2018-10" db="EMBL/GenBank/DDBJ databases">
        <title>Genomic Encyclopedia of Type Strains, Phase IV (KMG-IV): sequencing the most valuable type-strain genomes for metagenomic binning, comparative biology and taxonomic classification.</title>
        <authorList>
            <person name="Goeker M."/>
        </authorList>
    </citation>
    <scope>NUCLEOTIDE SEQUENCE [LARGE SCALE GENOMIC DNA]</scope>
    <source>
        <strain evidence="9 10">DSM 22008</strain>
    </source>
</reference>
<comment type="subcellular location">
    <subcellularLocation>
        <location evidence="1 8">Cell membrane</location>
        <topology evidence="1 8">Multi-pass membrane protein</topology>
    </subcellularLocation>
</comment>
<dbReference type="PANTHER" id="PTHR30269:SF37">
    <property type="entry name" value="MEMBRANE TRANSPORTER PROTEIN"/>
    <property type="match status" value="1"/>
</dbReference>
<keyword evidence="6 8" id="KW-1133">Transmembrane helix</keyword>
<dbReference type="InParanoid" id="A0A420WM64"/>
<keyword evidence="7 8" id="KW-0472">Membrane</keyword>
<evidence type="ECO:0000256" key="4">
    <source>
        <dbReference type="ARBA" id="ARBA00022475"/>
    </source>
</evidence>
<feature type="transmembrane region" description="Helical" evidence="8">
    <location>
        <begin position="45"/>
        <end position="65"/>
    </location>
</feature>
<dbReference type="EMBL" id="RBII01000001">
    <property type="protein sequence ID" value="RKQ72097.1"/>
    <property type="molecule type" value="Genomic_DNA"/>
</dbReference>
<evidence type="ECO:0000256" key="7">
    <source>
        <dbReference type="ARBA" id="ARBA00023136"/>
    </source>
</evidence>
<evidence type="ECO:0000256" key="1">
    <source>
        <dbReference type="ARBA" id="ARBA00004651"/>
    </source>
</evidence>
<dbReference type="AlphaFoldDB" id="A0A420WM64"/>
<feature type="transmembrane region" description="Helical" evidence="8">
    <location>
        <begin position="176"/>
        <end position="198"/>
    </location>
</feature>
<dbReference type="RefSeq" id="WP_121100009.1">
    <property type="nucleotide sequence ID" value="NZ_RBII01000001.1"/>
</dbReference>
<name>A0A420WM64_9PROT</name>
<accession>A0A420WM64</accession>
<feature type="transmembrane region" description="Helical" evidence="8">
    <location>
        <begin position="136"/>
        <end position="156"/>
    </location>
</feature>
<feature type="transmembrane region" description="Helical" evidence="8">
    <location>
        <begin position="235"/>
        <end position="253"/>
    </location>
</feature>